<evidence type="ECO:0000313" key="1">
    <source>
        <dbReference type="EMBL" id="OCH86579.1"/>
    </source>
</evidence>
<dbReference type="EMBL" id="KV722521">
    <property type="protein sequence ID" value="OCH86579.1"/>
    <property type="molecule type" value="Genomic_DNA"/>
</dbReference>
<proteinExistence type="predicted"/>
<protein>
    <submittedName>
        <fullName evidence="1">Uncharacterized protein</fullName>
    </submittedName>
</protein>
<accession>A0A8E2ARE6</accession>
<dbReference type="Proteomes" id="UP000250043">
    <property type="component" value="Unassembled WGS sequence"/>
</dbReference>
<organism evidence="1 2">
    <name type="scientific">Obba rivulosa</name>
    <dbReference type="NCBI Taxonomy" id="1052685"/>
    <lineage>
        <taxon>Eukaryota</taxon>
        <taxon>Fungi</taxon>
        <taxon>Dikarya</taxon>
        <taxon>Basidiomycota</taxon>
        <taxon>Agaricomycotina</taxon>
        <taxon>Agaricomycetes</taxon>
        <taxon>Polyporales</taxon>
        <taxon>Gelatoporiaceae</taxon>
        <taxon>Obba</taxon>
    </lineage>
</organism>
<gene>
    <name evidence="1" type="ORF">OBBRIDRAFT_806681</name>
</gene>
<reference evidence="1 2" key="1">
    <citation type="submission" date="2016-07" db="EMBL/GenBank/DDBJ databases">
        <title>Draft genome of the white-rot fungus Obba rivulosa 3A-2.</title>
        <authorList>
            <consortium name="DOE Joint Genome Institute"/>
            <person name="Miettinen O."/>
            <person name="Riley R."/>
            <person name="Acob R."/>
            <person name="Barry K."/>
            <person name="Cullen D."/>
            <person name="De Vries R."/>
            <person name="Hainaut M."/>
            <person name="Hatakka A."/>
            <person name="Henrissat B."/>
            <person name="Hilden K."/>
            <person name="Kuo R."/>
            <person name="Labutti K."/>
            <person name="Lipzen A."/>
            <person name="Makela M.R."/>
            <person name="Sandor L."/>
            <person name="Spatafora J.W."/>
            <person name="Grigoriev I.V."/>
            <person name="Hibbett D.S."/>
        </authorList>
    </citation>
    <scope>NUCLEOTIDE SEQUENCE [LARGE SCALE GENOMIC DNA]</scope>
    <source>
        <strain evidence="1 2">3A-2</strain>
    </source>
</reference>
<keyword evidence="2" id="KW-1185">Reference proteome</keyword>
<dbReference type="AlphaFoldDB" id="A0A8E2ARE6"/>
<evidence type="ECO:0000313" key="2">
    <source>
        <dbReference type="Proteomes" id="UP000250043"/>
    </source>
</evidence>
<name>A0A8E2ARE6_9APHY</name>
<sequence length="199" mass="21515">MYSLSGEDVSGSTLSVGMHECVGANKLVVRPKTGDKSFMGKGELGTGKMNSGARVPTSPAKMLPSVNGKWPCKTGWHYLLLKHADVFLMLLAVPLILEAYVKCSLHLGFQFLTFSLDLLFELVQPSLASLVCLQRARETVFSIMSRETYGNGGTMFKRGMVARWQAFARGRGQGVIAKISKSIEQDEGIGGLTLSIGVP</sequence>